<dbReference type="InterPro" id="IPR041677">
    <property type="entry name" value="DNA2/NAM7_AAA_11"/>
</dbReference>
<dbReference type="GO" id="GO:0003723">
    <property type="term" value="F:RNA binding"/>
    <property type="evidence" value="ECO:0000318"/>
    <property type="project" value="GO_Central"/>
</dbReference>
<evidence type="ECO:0000256" key="3">
    <source>
        <dbReference type="ARBA" id="ARBA00022806"/>
    </source>
</evidence>
<reference evidence="9" key="2">
    <citation type="submission" date="2020-10" db="EMBL/GenBank/DDBJ databases">
        <authorList>
            <person name="Scholz U."/>
            <person name="Mascher M."/>
            <person name="Fiebig A."/>
        </authorList>
    </citation>
    <scope>NUCLEOTIDE SEQUENCE [LARGE SCALE GENOMIC DNA]</scope>
    <source>
        <strain evidence="9">cv. Morex</strain>
    </source>
</reference>
<dbReference type="InterPro" id="IPR047187">
    <property type="entry name" value="SF1_C_Upf1"/>
</dbReference>
<dbReference type="PANTHER" id="PTHR10887:SF461">
    <property type="entry name" value="OS04G0582000 PROTEIN"/>
    <property type="match status" value="1"/>
</dbReference>
<dbReference type="PANTHER" id="PTHR10887">
    <property type="entry name" value="DNA2/NAM7 HELICASE FAMILY"/>
    <property type="match status" value="1"/>
</dbReference>
<organism evidence="9 10">
    <name type="scientific">Hordeum vulgare subsp. vulgare</name>
    <name type="common">Domesticated barley</name>
    <dbReference type="NCBI Taxonomy" id="112509"/>
    <lineage>
        <taxon>Eukaryota</taxon>
        <taxon>Viridiplantae</taxon>
        <taxon>Streptophyta</taxon>
        <taxon>Embryophyta</taxon>
        <taxon>Tracheophyta</taxon>
        <taxon>Spermatophyta</taxon>
        <taxon>Magnoliopsida</taxon>
        <taxon>Liliopsida</taxon>
        <taxon>Poales</taxon>
        <taxon>Poaceae</taxon>
        <taxon>BOP clade</taxon>
        <taxon>Pooideae</taxon>
        <taxon>Triticodae</taxon>
        <taxon>Triticeae</taxon>
        <taxon>Hordeinae</taxon>
        <taxon>Hordeum</taxon>
    </lineage>
</organism>
<accession>A0A8I6XEH8</accession>
<dbReference type="Gramene" id="HORVU.MOREX.r3.2HG0185930.1">
    <property type="protein sequence ID" value="HORVU.MOREX.r3.2HG0185930.1"/>
    <property type="gene ID" value="HORVU.MOREX.r3.2HG0185930"/>
</dbReference>
<evidence type="ECO:0000259" key="8">
    <source>
        <dbReference type="Pfam" id="PF20073"/>
    </source>
</evidence>
<dbReference type="InterPro" id="IPR027417">
    <property type="entry name" value="P-loop_NTPase"/>
</dbReference>
<evidence type="ECO:0000256" key="4">
    <source>
        <dbReference type="ARBA" id="ARBA00022840"/>
    </source>
</evidence>
<proteinExistence type="predicted"/>
<evidence type="ECO:0000259" key="7">
    <source>
        <dbReference type="Pfam" id="PF13087"/>
    </source>
</evidence>
<keyword evidence="10" id="KW-1185">Reference proteome</keyword>
<dbReference type="EnsemblPlants" id="HORVU.MOREX.r3.2HG0185930.1">
    <property type="protein sequence ID" value="HORVU.MOREX.r3.2HG0185930.1"/>
    <property type="gene ID" value="HORVU.MOREX.r3.2HG0185930"/>
</dbReference>
<reference evidence="10" key="1">
    <citation type="journal article" date="2012" name="Nature">
        <title>A physical, genetic and functional sequence assembly of the barley genome.</title>
        <authorList>
            <consortium name="The International Barley Genome Sequencing Consortium"/>
            <person name="Mayer K.F."/>
            <person name="Waugh R."/>
            <person name="Brown J.W."/>
            <person name="Schulman A."/>
            <person name="Langridge P."/>
            <person name="Platzer M."/>
            <person name="Fincher G.B."/>
            <person name="Muehlbauer G.J."/>
            <person name="Sato K."/>
            <person name="Close T.J."/>
            <person name="Wise R.P."/>
            <person name="Stein N."/>
        </authorList>
    </citation>
    <scope>NUCLEOTIDE SEQUENCE [LARGE SCALE GENOMIC DNA]</scope>
    <source>
        <strain evidence="10">cv. Morex</strain>
    </source>
</reference>
<feature type="region of interest" description="Disordered" evidence="5">
    <location>
        <begin position="1"/>
        <end position="20"/>
    </location>
</feature>
<dbReference type="FunFam" id="3.40.50.300:FF:006045">
    <property type="entry name" value="p-loop containing nucleoside triphosphate hydrolase superfamily protein"/>
    <property type="match status" value="1"/>
</dbReference>
<dbReference type="GO" id="GO:0005694">
    <property type="term" value="C:chromosome"/>
    <property type="evidence" value="ECO:0007669"/>
    <property type="project" value="UniProtKB-ARBA"/>
</dbReference>
<evidence type="ECO:0000259" key="6">
    <source>
        <dbReference type="Pfam" id="PF13086"/>
    </source>
</evidence>
<keyword evidence="2" id="KW-0378">Hydrolase</keyword>
<protein>
    <recommendedName>
        <fullName evidence="11">Helicase ATP-binding domain-containing protein</fullName>
    </recommendedName>
</protein>
<dbReference type="InterPro" id="IPR041679">
    <property type="entry name" value="DNA2/NAM7-like_C"/>
</dbReference>
<dbReference type="GO" id="GO:0004386">
    <property type="term" value="F:helicase activity"/>
    <property type="evidence" value="ECO:0007669"/>
    <property type="project" value="UniProtKB-KW"/>
</dbReference>
<dbReference type="Gene3D" id="3.40.50.300">
    <property type="entry name" value="P-loop containing nucleotide triphosphate hydrolases"/>
    <property type="match status" value="3"/>
</dbReference>
<dbReference type="InterPro" id="IPR045055">
    <property type="entry name" value="DNA2/NAM7-like"/>
</dbReference>
<evidence type="ECO:0000256" key="1">
    <source>
        <dbReference type="ARBA" id="ARBA00022741"/>
    </source>
</evidence>
<dbReference type="GO" id="GO:0016787">
    <property type="term" value="F:hydrolase activity"/>
    <property type="evidence" value="ECO:0007669"/>
    <property type="project" value="UniProtKB-KW"/>
</dbReference>
<feature type="compositionally biased region" description="Basic and acidic residues" evidence="5">
    <location>
        <begin position="9"/>
        <end position="20"/>
    </location>
</feature>
<evidence type="ECO:0000313" key="10">
    <source>
        <dbReference type="Proteomes" id="UP000011116"/>
    </source>
</evidence>
<dbReference type="GO" id="GO:0005524">
    <property type="term" value="F:ATP binding"/>
    <property type="evidence" value="ECO:0007669"/>
    <property type="project" value="UniProtKB-KW"/>
</dbReference>
<reference evidence="9" key="3">
    <citation type="submission" date="2022-01" db="UniProtKB">
        <authorList>
            <consortium name="EnsemblPlants"/>
        </authorList>
    </citation>
    <scope>IDENTIFICATION</scope>
    <source>
        <strain evidence="9">subsp. vulgare</strain>
    </source>
</reference>
<evidence type="ECO:0008006" key="11">
    <source>
        <dbReference type="Google" id="ProtNLM"/>
    </source>
</evidence>
<dbReference type="CDD" id="cd18808">
    <property type="entry name" value="SF1_C_Upf1"/>
    <property type="match status" value="1"/>
</dbReference>
<keyword evidence="1" id="KW-0547">Nucleotide-binding</keyword>
<dbReference type="SUPFAM" id="SSF52540">
    <property type="entry name" value="P-loop containing nucleoside triphosphate hydrolases"/>
    <property type="match status" value="1"/>
</dbReference>
<keyword evidence="4" id="KW-0067">ATP-binding</keyword>
<feature type="domain" description="DUF6469" evidence="8">
    <location>
        <begin position="143"/>
        <end position="240"/>
    </location>
</feature>
<dbReference type="AlphaFoldDB" id="A0A8I6XEH8"/>
<feature type="region of interest" description="Disordered" evidence="5">
    <location>
        <begin position="448"/>
        <end position="473"/>
    </location>
</feature>
<name>A0A8I6XEH8_HORVV</name>
<dbReference type="InterPro" id="IPR045529">
    <property type="entry name" value="DUF6469"/>
</dbReference>
<dbReference type="SMR" id="A0A8I6XEH8"/>
<dbReference type="FunFam" id="3.40.50.300:FF:000326">
    <property type="entry name" value="P-loop containing nucleoside triphosphate hydrolase"/>
    <property type="match status" value="1"/>
</dbReference>
<dbReference type="FunFam" id="3.40.50.300:FF:002771">
    <property type="entry name" value="p-loop containing nucleoside triphosphate hydrolase superfamily protein"/>
    <property type="match status" value="1"/>
</dbReference>
<dbReference type="Proteomes" id="UP000011116">
    <property type="component" value="Chromosome 2H"/>
</dbReference>
<feature type="compositionally biased region" description="Basic and acidic residues" evidence="5">
    <location>
        <begin position="448"/>
        <end position="466"/>
    </location>
</feature>
<feature type="domain" description="DNA2/NAM7 helicase-like C-terminal" evidence="7">
    <location>
        <begin position="752"/>
        <end position="947"/>
    </location>
</feature>
<sequence length="1024" mass="116097">MSDLGEVFHSAEDDSRMDAEEEAVRKREAVRSYWAEVKKDDKALSRFALGYLEHKIFSWSVHDIFNKNLLRQQVKSIPDTFTSKITYLNSFTCPLIEEVHADVFSALDDYAQSNFIKIIWVEKLDDEKSIFCFEVAEPAKDPKSRETYSPKGGDIIVVSLRKPQHVSDLIQNKASYVLGSVLKCGDKDGDFPPNCCIVRFSAAIPIEVDPETKLPVAPSFAVFLINMKTYNRIWKCLRMEVENQNRSSSTGIVDLVWQYKRRVLDDSLSCYQISQYIARRSIDGLGVEKFSLNDSQLNAVADCVSVMENHSPSLKLIWGPPGTGKTKTISTILWAMLAKGLKTLTCAPTNTAVLEVASRIVRLVGESSDGSACFLNDIVLFGNKERMKIDDSNDLSMVFLDSRAERLLPCFVPHTGWRQCLCSLIDLIENPVAKYKLHIQDIVEKMKMEKETPEKDGDKPLPRKDMNSLPLRYPLRSNPNSKDHLVAPLSVFRKITHNRPEAEKGECHKEGWDDSETMMEALRTLPFKDYLKHNYNKLSKDLCYCINILYNDHPRSSETGQSFQCMLEVLELIKILHALINCDKNTDDICSDDLLEGKVEEDCNPVSWPQQLACVQTNRCNKSRFKLARSLCVQELRYLRKNLELPNYYSTRQIQLYLLQRTKCILCTVSSSFRLYGVPMDNSPSDTGRLLKKPEKPNLLDLLIVDEAAQLKECETLIPLLLPGIKQAVFIGDEYQLPALVKSKISDNAKFGRSVFERLSMLGYSKHLLNVQYRMHPEISKFPLVTFYDGKISDGPNVTTESYEKRFLASKIFGSYSFINVDGGHETTEKHGRSLKNTIEAAAVSRIVQRLFKESFSTGIKISVGVVSPYNAQVRAIHEKLGKSYNMHEGFSVKVKSVDGFQGAEEDIIIISTVRSNKAGSVGFLTNMQRTNVALTRAKHCLWIVGNGTTLSNSKSVWQNIVKDAQDRGCYFDAHEDKDLSNAVIKAVIELDDADNLVKMDSLHISKPRFQQSRPKYRSRDIRN</sequence>
<evidence type="ECO:0000256" key="5">
    <source>
        <dbReference type="SAM" id="MobiDB-lite"/>
    </source>
</evidence>
<keyword evidence="3" id="KW-0347">Helicase</keyword>
<dbReference type="Pfam" id="PF13087">
    <property type="entry name" value="AAA_12"/>
    <property type="match status" value="1"/>
</dbReference>
<evidence type="ECO:0000256" key="2">
    <source>
        <dbReference type="ARBA" id="ARBA00022801"/>
    </source>
</evidence>
<feature type="domain" description="DNA2/NAM7 helicase helicase" evidence="6">
    <location>
        <begin position="292"/>
        <end position="744"/>
    </location>
</feature>
<evidence type="ECO:0000313" key="9">
    <source>
        <dbReference type="EnsemblPlants" id="HORVU.MOREX.r3.2HG0185930.1"/>
    </source>
</evidence>
<dbReference type="Pfam" id="PF13086">
    <property type="entry name" value="AAA_11"/>
    <property type="match status" value="1"/>
</dbReference>
<dbReference type="Pfam" id="PF20073">
    <property type="entry name" value="DUF6469"/>
    <property type="match status" value="1"/>
</dbReference>